<dbReference type="EMBL" id="FZQP02003878">
    <property type="protein sequence ID" value="VVC98914.1"/>
    <property type="molecule type" value="Genomic_DNA"/>
</dbReference>
<organism evidence="1 2">
    <name type="scientific">Leptidea sinapis</name>
    <dbReference type="NCBI Taxonomy" id="189913"/>
    <lineage>
        <taxon>Eukaryota</taxon>
        <taxon>Metazoa</taxon>
        <taxon>Ecdysozoa</taxon>
        <taxon>Arthropoda</taxon>
        <taxon>Hexapoda</taxon>
        <taxon>Insecta</taxon>
        <taxon>Pterygota</taxon>
        <taxon>Neoptera</taxon>
        <taxon>Endopterygota</taxon>
        <taxon>Lepidoptera</taxon>
        <taxon>Glossata</taxon>
        <taxon>Ditrysia</taxon>
        <taxon>Papilionoidea</taxon>
        <taxon>Pieridae</taxon>
        <taxon>Dismorphiinae</taxon>
        <taxon>Leptidea</taxon>
    </lineage>
</organism>
<sequence length="270" mass="29806">MSSRLCVATCQYRGKIEQNITPYSCIQAERKSQTSKTDPLLCSSTGAGDVPAACVALPLTPLRTPIVSSNVIALMFNEARIASLSASVGSSLDGTFADRMQHMSHNNKVDVLPETAILEICLTSYSADEIEVARSIVYKLLAPTKKFMRRKEGGEQKSIQDIIKLIKEFDPSCLPIFVAKDLNKIPPVSFNYIDSTSFLKEIAILRNDVASIKANKIQYYALILRHLKGSCLKNCPRHVFVDSHTVFMGSANCDSTFPSCIECASYLFIY</sequence>
<keyword evidence="2" id="KW-1185">Reference proteome</keyword>
<protein>
    <submittedName>
        <fullName evidence="1">Uncharacterized protein</fullName>
    </submittedName>
</protein>
<reference evidence="1 2" key="1">
    <citation type="submission" date="2017-07" db="EMBL/GenBank/DDBJ databases">
        <authorList>
            <person name="Talla V."/>
            <person name="Backstrom N."/>
        </authorList>
    </citation>
    <scope>NUCLEOTIDE SEQUENCE [LARGE SCALE GENOMIC DNA]</scope>
</reference>
<evidence type="ECO:0000313" key="1">
    <source>
        <dbReference type="EMBL" id="VVC98914.1"/>
    </source>
</evidence>
<accession>A0A5E4QLX8</accession>
<gene>
    <name evidence="1" type="ORF">LSINAPIS_LOCUS9900</name>
</gene>
<dbReference type="AlphaFoldDB" id="A0A5E4QLX8"/>
<name>A0A5E4QLX8_9NEOP</name>
<evidence type="ECO:0000313" key="2">
    <source>
        <dbReference type="Proteomes" id="UP000324832"/>
    </source>
</evidence>
<dbReference type="Proteomes" id="UP000324832">
    <property type="component" value="Unassembled WGS sequence"/>
</dbReference>
<proteinExistence type="predicted"/>